<dbReference type="Proteomes" id="UP001497392">
    <property type="component" value="Unassembled WGS sequence"/>
</dbReference>
<proteinExistence type="predicted"/>
<keyword evidence="3" id="KW-1185">Reference proteome</keyword>
<accession>A0ABP1FZY6</accession>
<gene>
    <name evidence="2" type="primary">g7312</name>
    <name evidence="2" type="ORF">VP750_LOCUS6260</name>
</gene>
<feature type="region of interest" description="Disordered" evidence="1">
    <location>
        <begin position="1"/>
        <end position="40"/>
    </location>
</feature>
<evidence type="ECO:0000313" key="3">
    <source>
        <dbReference type="Proteomes" id="UP001497392"/>
    </source>
</evidence>
<comment type="caution">
    <text evidence="2">The sequence shown here is derived from an EMBL/GenBank/DDBJ whole genome shotgun (WGS) entry which is preliminary data.</text>
</comment>
<evidence type="ECO:0000313" key="2">
    <source>
        <dbReference type="EMBL" id="CAL5224601.1"/>
    </source>
</evidence>
<dbReference type="EMBL" id="CAXHTA020000011">
    <property type="protein sequence ID" value="CAL5224601.1"/>
    <property type="molecule type" value="Genomic_DNA"/>
</dbReference>
<evidence type="ECO:0000256" key="1">
    <source>
        <dbReference type="SAM" id="MobiDB-lite"/>
    </source>
</evidence>
<organism evidence="2 3">
    <name type="scientific">Coccomyxa viridis</name>
    <dbReference type="NCBI Taxonomy" id="1274662"/>
    <lineage>
        <taxon>Eukaryota</taxon>
        <taxon>Viridiplantae</taxon>
        <taxon>Chlorophyta</taxon>
        <taxon>core chlorophytes</taxon>
        <taxon>Trebouxiophyceae</taxon>
        <taxon>Trebouxiophyceae incertae sedis</taxon>
        <taxon>Coccomyxaceae</taxon>
        <taxon>Coccomyxa</taxon>
    </lineage>
</organism>
<sequence length="88" mass="9289">MESRAEQSSSGLYIPGGRNQHLSETEEQSRQVSPLDRAASSGRDITAIVHTGSLASAGGIHLVQTVKKQAKLVEKTGGDSNSDTKQLV</sequence>
<name>A0ABP1FZY6_9CHLO</name>
<reference evidence="2 3" key="1">
    <citation type="submission" date="2024-06" db="EMBL/GenBank/DDBJ databases">
        <authorList>
            <person name="Kraege A."/>
            <person name="Thomma B."/>
        </authorList>
    </citation>
    <scope>NUCLEOTIDE SEQUENCE [LARGE SCALE GENOMIC DNA]</scope>
</reference>
<feature type="compositionally biased region" description="Polar residues" evidence="1">
    <location>
        <begin position="1"/>
        <end position="11"/>
    </location>
</feature>
<protein>
    <submittedName>
        <fullName evidence="2">G7312 protein</fullName>
    </submittedName>
</protein>